<evidence type="ECO:0000256" key="3">
    <source>
        <dbReference type="ARBA" id="ARBA00022490"/>
    </source>
</evidence>
<keyword evidence="7" id="KW-0243">Dynein</keyword>
<organism evidence="13 14">
    <name type="scientific">Coccomyxa subellipsoidea (strain C-169)</name>
    <name type="common">Green microalga</name>
    <dbReference type="NCBI Taxonomy" id="574566"/>
    <lineage>
        <taxon>Eukaryota</taxon>
        <taxon>Viridiplantae</taxon>
        <taxon>Chlorophyta</taxon>
        <taxon>core chlorophytes</taxon>
        <taxon>Trebouxiophyceae</taxon>
        <taxon>Trebouxiophyceae incertae sedis</taxon>
        <taxon>Coccomyxaceae</taxon>
        <taxon>Coccomyxa</taxon>
        <taxon>Coccomyxa subellipsoidea</taxon>
    </lineage>
</organism>
<keyword evidence="10" id="KW-0206">Cytoskeleton</keyword>
<dbReference type="PROSITE" id="PS50082">
    <property type="entry name" value="WD_REPEATS_2"/>
    <property type="match status" value="1"/>
</dbReference>
<dbReference type="STRING" id="574566.I0YWU7"/>
<dbReference type="Pfam" id="PF00400">
    <property type="entry name" value="WD40"/>
    <property type="match status" value="1"/>
</dbReference>
<dbReference type="KEGG" id="csl:COCSUDRAFT_16047"/>
<gene>
    <name evidence="13" type="ORF">COCSUDRAFT_16047</name>
</gene>
<dbReference type="AlphaFoldDB" id="I0YWU7"/>
<dbReference type="OrthoDB" id="366230at2759"/>
<dbReference type="SUPFAM" id="SSF50978">
    <property type="entry name" value="WD40 repeat-like"/>
    <property type="match status" value="1"/>
</dbReference>
<keyword evidence="3" id="KW-0963">Cytoplasm</keyword>
<accession>I0YWU7</accession>
<keyword evidence="9" id="KW-0505">Motor protein</keyword>
<evidence type="ECO:0000256" key="8">
    <source>
        <dbReference type="ARBA" id="ARBA00023069"/>
    </source>
</evidence>
<evidence type="ECO:0000256" key="10">
    <source>
        <dbReference type="ARBA" id="ARBA00023212"/>
    </source>
</evidence>
<dbReference type="eggNOG" id="KOG1587">
    <property type="taxonomic scope" value="Eukaryota"/>
</dbReference>
<evidence type="ECO:0000313" key="13">
    <source>
        <dbReference type="EMBL" id="EIE22866.1"/>
    </source>
</evidence>
<evidence type="ECO:0000256" key="7">
    <source>
        <dbReference type="ARBA" id="ARBA00023017"/>
    </source>
</evidence>
<comment type="subcellular location">
    <subcellularLocation>
        <location evidence="1">Cytoplasm</location>
        <location evidence="1">Cytoskeleton</location>
        <location evidence="1">Cilium axoneme</location>
    </subcellularLocation>
</comment>
<dbReference type="EMBL" id="AGSI01000009">
    <property type="protein sequence ID" value="EIE22866.1"/>
    <property type="molecule type" value="Genomic_DNA"/>
</dbReference>
<keyword evidence="11" id="KW-0966">Cell projection</keyword>
<dbReference type="InterPro" id="IPR001680">
    <property type="entry name" value="WD40_rpt"/>
</dbReference>
<evidence type="ECO:0000256" key="12">
    <source>
        <dbReference type="PROSITE-ProRule" id="PRU00221"/>
    </source>
</evidence>
<evidence type="ECO:0000256" key="4">
    <source>
        <dbReference type="ARBA" id="ARBA00022574"/>
    </source>
</evidence>
<dbReference type="PANTHER" id="PTHR12442:SF7">
    <property type="entry name" value="DYNEIN AXONEMAL INTERMEDIATE CHAIN 2"/>
    <property type="match status" value="1"/>
</dbReference>
<dbReference type="InterPro" id="IPR015943">
    <property type="entry name" value="WD40/YVTN_repeat-like_dom_sf"/>
</dbReference>
<protein>
    <submittedName>
        <fullName evidence="13">Flagellar outer dynein arm intermediate chain 2</fullName>
    </submittedName>
</protein>
<dbReference type="Proteomes" id="UP000007264">
    <property type="component" value="Unassembled WGS sequence"/>
</dbReference>
<dbReference type="GeneID" id="17040853"/>
<dbReference type="GO" id="GO:0005874">
    <property type="term" value="C:microtubule"/>
    <property type="evidence" value="ECO:0007669"/>
    <property type="project" value="UniProtKB-KW"/>
</dbReference>
<comment type="similarity">
    <text evidence="2">Belongs to the dynein intermediate chain family.</text>
</comment>
<evidence type="ECO:0000256" key="11">
    <source>
        <dbReference type="ARBA" id="ARBA00023273"/>
    </source>
</evidence>
<proteinExistence type="inferred from homology"/>
<keyword evidence="13" id="KW-0282">Flagellum</keyword>
<dbReference type="PANTHER" id="PTHR12442">
    <property type="entry name" value="DYNEIN INTERMEDIATE CHAIN"/>
    <property type="match status" value="1"/>
</dbReference>
<keyword evidence="4 12" id="KW-0853">WD repeat</keyword>
<reference evidence="13 14" key="1">
    <citation type="journal article" date="2012" name="Genome Biol.">
        <title>The genome of the polar eukaryotic microalga coccomyxa subellipsoidea reveals traits of cold adaptation.</title>
        <authorList>
            <person name="Blanc G."/>
            <person name="Agarkova I."/>
            <person name="Grimwood J."/>
            <person name="Kuo A."/>
            <person name="Brueggeman A."/>
            <person name="Dunigan D."/>
            <person name="Gurnon J."/>
            <person name="Ladunga I."/>
            <person name="Lindquist E."/>
            <person name="Lucas S."/>
            <person name="Pangilinan J."/>
            <person name="Proschold T."/>
            <person name="Salamov A."/>
            <person name="Schmutz J."/>
            <person name="Weeks D."/>
            <person name="Yamada T."/>
            <person name="Claverie J.M."/>
            <person name="Grigoriev I."/>
            <person name="Van Etten J."/>
            <person name="Lomsadze A."/>
            <person name="Borodovsky M."/>
        </authorList>
    </citation>
    <scope>NUCLEOTIDE SEQUENCE [LARGE SCALE GENOMIC DNA]</scope>
    <source>
        <strain evidence="13 14">C-169</strain>
    </source>
</reference>
<evidence type="ECO:0000256" key="2">
    <source>
        <dbReference type="ARBA" id="ARBA00011059"/>
    </source>
</evidence>
<dbReference type="Gene3D" id="2.130.10.10">
    <property type="entry name" value="YVTN repeat-like/Quinoprotein amine dehydrogenase"/>
    <property type="match status" value="2"/>
</dbReference>
<evidence type="ECO:0000256" key="5">
    <source>
        <dbReference type="ARBA" id="ARBA00022701"/>
    </source>
</evidence>
<keyword evidence="6" id="KW-0677">Repeat</keyword>
<feature type="non-terminal residue" evidence="13">
    <location>
        <position position="1"/>
    </location>
</feature>
<comment type="caution">
    <text evidence="13">The sequence shown here is derived from an EMBL/GenBank/DDBJ whole genome shotgun (WGS) entry which is preliminary data.</text>
</comment>
<dbReference type="RefSeq" id="XP_005647410.1">
    <property type="nucleotide sequence ID" value="XM_005647353.1"/>
</dbReference>
<evidence type="ECO:0000256" key="9">
    <source>
        <dbReference type="ARBA" id="ARBA00023175"/>
    </source>
</evidence>
<dbReference type="GO" id="GO:0003341">
    <property type="term" value="P:cilium movement"/>
    <property type="evidence" value="ECO:0007669"/>
    <property type="project" value="TreeGrafter"/>
</dbReference>
<keyword evidence="5" id="KW-0493">Microtubule</keyword>
<dbReference type="SMART" id="SM00320">
    <property type="entry name" value="WD40"/>
    <property type="match status" value="5"/>
</dbReference>
<sequence length="592" mass="64600">LQISHQYVKQRKDFGRHPRFNDEGAEMLADIRPNEEHAKNFVVRKTISTSIQVGQQMSEHEVNTDPVVLVNRGILHTEGGWPKEIDCTEIEQVIRYRKKVEKDEHYIRAVVALCAGAEEVVKENNAIDIYEQYWEGDAKYSTEAAAAHTLTQLLDPSSSRQGAQYLSWHPDGSRKVAVAYSVLQFQAEGAPSDSYVWDLGNPAQPEAVLSPASPLVCLNFNLKDSKVLGAGQYNGQFVVFDTRQGSTPVDATPIEKSHRHGSFPSDCPFSMQVHLQTSRISDPVYDFAWLQSKTGTEAMSCSSDGRVLWWDSRRLGEPREELPLAERGVASGALSGAVCLDYSPAAGPTKFLVGTEPGNVLLCNRKAKTPADRVGASYSGHHGPVYGLARSPFYPKMFASCGDWTARVWNEDLRTPLITTAYHTAHLTAVRWSPTRPSVFFSAREDGVLDAWDYYLNSQTAPALSTQVADCALTSLRVHEGGGLVAVGCADGTTAVLQLSASLIDLQPSEKTATLAMLERETAREKNLEKAQKEAKIRARKDAVAQEPAAAAAAAAAPADADANDAAAAGDDEDILQVMMGRPNIAVLLYNR</sequence>
<keyword evidence="14" id="KW-1185">Reference proteome</keyword>
<dbReference type="GO" id="GO:0036157">
    <property type="term" value="C:outer dynein arm"/>
    <property type="evidence" value="ECO:0007669"/>
    <property type="project" value="TreeGrafter"/>
</dbReference>
<name>I0YWU7_COCSC</name>
<dbReference type="GO" id="GO:0045503">
    <property type="term" value="F:dynein light chain binding"/>
    <property type="evidence" value="ECO:0007669"/>
    <property type="project" value="TreeGrafter"/>
</dbReference>
<dbReference type="GO" id="GO:0045504">
    <property type="term" value="F:dynein heavy chain binding"/>
    <property type="evidence" value="ECO:0007669"/>
    <property type="project" value="TreeGrafter"/>
</dbReference>
<dbReference type="InterPro" id="IPR050687">
    <property type="entry name" value="Dynein_IC"/>
</dbReference>
<evidence type="ECO:0000256" key="6">
    <source>
        <dbReference type="ARBA" id="ARBA00022737"/>
    </source>
</evidence>
<keyword evidence="8" id="KW-0969">Cilium</keyword>
<dbReference type="InterPro" id="IPR036322">
    <property type="entry name" value="WD40_repeat_dom_sf"/>
</dbReference>
<evidence type="ECO:0000256" key="1">
    <source>
        <dbReference type="ARBA" id="ARBA00004430"/>
    </source>
</evidence>
<feature type="repeat" description="WD" evidence="12">
    <location>
        <begin position="420"/>
        <end position="453"/>
    </location>
</feature>
<evidence type="ECO:0000313" key="14">
    <source>
        <dbReference type="Proteomes" id="UP000007264"/>
    </source>
</evidence>
<dbReference type="GO" id="GO:0036158">
    <property type="term" value="P:outer dynein arm assembly"/>
    <property type="evidence" value="ECO:0007669"/>
    <property type="project" value="TreeGrafter"/>
</dbReference>